<name>A0A7M3U2J5_9RICK</name>
<keyword evidence="4" id="KW-1133">Transmembrane helix</keyword>
<gene>
    <name evidence="6" type="ORF">ID128_02025</name>
</gene>
<dbReference type="KEGG" id="wms:ID128_02025"/>
<dbReference type="PANTHER" id="PTHR24198:SF165">
    <property type="entry name" value="ANKYRIN REPEAT-CONTAINING PROTEIN-RELATED"/>
    <property type="match status" value="1"/>
</dbReference>
<dbReference type="PANTHER" id="PTHR24198">
    <property type="entry name" value="ANKYRIN REPEAT AND PROTEIN KINASE DOMAIN-CONTAINING PROTEIN"/>
    <property type="match status" value="1"/>
</dbReference>
<evidence type="ECO:0000256" key="1">
    <source>
        <dbReference type="ARBA" id="ARBA00022737"/>
    </source>
</evidence>
<keyword evidence="2 3" id="KW-0040">ANK repeat</keyword>
<dbReference type="InterPro" id="IPR001623">
    <property type="entry name" value="DnaJ_domain"/>
</dbReference>
<dbReference type="Gene3D" id="1.10.287.110">
    <property type="entry name" value="DnaJ domain"/>
    <property type="match status" value="1"/>
</dbReference>
<dbReference type="PROSITE" id="PS50088">
    <property type="entry name" value="ANK_REPEAT"/>
    <property type="match status" value="1"/>
</dbReference>
<proteinExistence type="predicted"/>
<dbReference type="Pfam" id="PF12796">
    <property type="entry name" value="Ank_2"/>
    <property type="match status" value="1"/>
</dbReference>
<dbReference type="Gene3D" id="1.25.40.20">
    <property type="entry name" value="Ankyrin repeat-containing domain"/>
    <property type="match status" value="2"/>
</dbReference>
<dbReference type="EMBL" id="CP061738">
    <property type="protein sequence ID" value="QOD38630.1"/>
    <property type="molecule type" value="Genomic_DNA"/>
</dbReference>
<evidence type="ECO:0000313" key="6">
    <source>
        <dbReference type="EMBL" id="QOD38630.1"/>
    </source>
</evidence>
<keyword evidence="4" id="KW-0472">Membrane</keyword>
<dbReference type="Pfam" id="PF00226">
    <property type="entry name" value="DnaJ"/>
    <property type="match status" value="1"/>
</dbReference>
<dbReference type="SMART" id="SM00248">
    <property type="entry name" value="ANK"/>
    <property type="match status" value="3"/>
</dbReference>
<dbReference type="InterPro" id="IPR036770">
    <property type="entry name" value="Ankyrin_rpt-contain_sf"/>
</dbReference>
<feature type="repeat" description="ANK" evidence="3">
    <location>
        <begin position="182"/>
        <end position="211"/>
    </location>
</feature>
<evidence type="ECO:0000256" key="4">
    <source>
        <dbReference type="SAM" id="Phobius"/>
    </source>
</evidence>
<dbReference type="Pfam" id="PF00023">
    <property type="entry name" value="Ank"/>
    <property type="match status" value="1"/>
</dbReference>
<dbReference type="PROSITE" id="PS50076">
    <property type="entry name" value="DNAJ_2"/>
    <property type="match status" value="1"/>
</dbReference>
<dbReference type="RefSeq" id="WP_191111392.1">
    <property type="nucleotide sequence ID" value="NZ_CP061738.1"/>
</dbReference>
<dbReference type="InterPro" id="IPR002110">
    <property type="entry name" value="Ankyrin_rpt"/>
</dbReference>
<dbReference type="CDD" id="cd06257">
    <property type="entry name" value="DnaJ"/>
    <property type="match status" value="1"/>
</dbReference>
<dbReference type="AlphaFoldDB" id="A0A7M3U2J5"/>
<feature type="domain" description="J" evidence="5">
    <location>
        <begin position="17"/>
        <end position="95"/>
    </location>
</feature>
<keyword evidence="1" id="KW-0677">Repeat</keyword>
<sequence>MRQHYKKKLKIPKDIEEACEVLGINGMVLTQKKIFQVYKKLALKYHPDKHNNCSEKCKSSANANMQALNQARTLLINILKKTCSIKVRNKWSNETPKTGCNEQNVKPNIANSFINKNVERARKLIKQKVKIKDILGFFVKNACEDNDWYEFLKEFLSEQGNKVDLNLNIFIVDNTFQGIECTVLYYACIQGNKSVAELLLKHEADVNKVNHHFYRVPICFALENNDHDLVSLLFQYGAKIDVTTEVEQKIIDNSCSKHSRYTKETMEILLQYTSPKQNTEILKHFSDSDTSTNGDIEIVQLLLNKGANPDYGNPSTMQTAVAKGNTQLEQLFRDHLAGQLKNLQKERAPLAIACKEGTIQPQCNGTNGETTTPPITKEVNSRPKILEVLTLNPTAPADDIRNQTQEKEVKVTQDFIQDADVNNNQVTEQPSKIPSDNGLNSNTQTKFKLTNSKAYAIGIGCGMGIAYFTGATALTPTIAAVAVFIAVAVVGALVGYGIGKLCEKVSEERQKDRHMSIGTAIKNVLTPECLKSQEVHP</sequence>
<evidence type="ECO:0000313" key="7">
    <source>
        <dbReference type="Proteomes" id="UP000516514"/>
    </source>
</evidence>
<evidence type="ECO:0000256" key="3">
    <source>
        <dbReference type="PROSITE-ProRule" id="PRU00023"/>
    </source>
</evidence>
<dbReference type="SMART" id="SM00271">
    <property type="entry name" value="DnaJ"/>
    <property type="match status" value="1"/>
</dbReference>
<dbReference type="SUPFAM" id="SSF48403">
    <property type="entry name" value="Ankyrin repeat"/>
    <property type="match status" value="1"/>
</dbReference>
<feature type="transmembrane region" description="Helical" evidence="4">
    <location>
        <begin position="454"/>
        <end position="472"/>
    </location>
</feature>
<dbReference type="Proteomes" id="UP000516514">
    <property type="component" value="Chromosome"/>
</dbReference>
<reference evidence="6 7" key="1">
    <citation type="submission" date="2020-09" db="EMBL/GenBank/DDBJ databases">
        <title>An Earliest Endosymbiont, Wolbachia massiliensis sp. nov., Strain PL13 From the Bed Bug (Cimex hemipterius), Type strain of a New supergroup T.</title>
        <authorList>
            <person name="Laidoudi Y."/>
            <person name="Levasseur A."/>
            <person name="Medkour H."/>
            <person name="Maaloum M."/>
            <person name="BenKhedher M."/>
            <person name="Sambou M."/>
            <person name="Bassene H."/>
            <person name="Davoust B."/>
            <person name="Fenollar F."/>
            <person name="Raoult D."/>
            <person name="Mediannikov O."/>
        </authorList>
    </citation>
    <scope>NUCLEOTIDE SEQUENCE [LARGE SCALE GENOMIC DNA]</scope>
    <source>
        <strain evidence="6 7">PL13</strain>
    </source>
</reference>
<keyword evidence="4" id="KW-0812">Transmembrane</keyword>
<keyword evidence="7" id="KW-1185">Reference proteome</keyword>
<accession>A0A7M3U2J5</accession>
<protein>
    <submittedName>
        <fullName evidence="6">Ankyrin repeat domain-containing protein</fullName>
    </submittedName>
</protein>
<dbReference type="SUPFAM" id="SSF46565">
    <property type="entry name" value="Chaperone J-domain"/>
    <property type="match status" value="1"/>
</dbReference>
<evidence type="ECO:0000256" key="2">
    <source>
        <dbReference type="ARBA" id="ARBA00023043"/>
    </source>
</evidence>
<dbReference type="InterPro" id="IPR036869">
    <property type="entry name" value="J_dom_sf"/>
</dbReference>
<evidence type="ECO:0000259" key="5">
    <source>
        <dbReference type="PROSITE" id="PS50076"/>
    </source>
</evidence>
<organism evidence="6 7">
    <name type="scientific">Candidatus Wolbachia massiliensis</name>
    <dbReference type="NCBI Taxonomy" id="1845000"/>
    <lineage>
        <taxon>Bacteria</taxon>
        <taxon>Pseudomonadati</taxon>
        <taxon>Pseudomonadota</taxon>
        <taxon>Alphaproteobacteria</taxon>
        <taxon>Rickettsiales</taxon>
        <taxon>Anaplasmataceae</taxon>
        <taxon>Wolbachieae</taxon>
        <taxon>Wolbachia</taxon>
    </lineage>
</organism>
<feature type="transmembrane region" description="Helical" evidence="4">
    <location>
        <begin position="478"/>
        <end position="499"/>
    </location>
</feature>